<proteinExistence type="predicted"/>
<dbReference type="AlphaFoldDB" id="A0A7C9MVM0"/>
<feature type="transmembrane region" description="Helical" evidence="2">
    <location>
        <begin position="168"/>
        <end position="189"/>
    </location>
</feature>
<feature type="transmembrane region" description="Helical" evidence="2">
    <location>
        <begin position="249"/>
        <end position="270"/>
    </location>
</feature>
<feature type="region of interest" description="Disordered" evidence="1">
    <location>
        <begin position="75"/>
        <end position="112"/>
    </location>
</feature>
<feature type="transmembrane region" description="Helical" evidence="2">
    <location>
        <begin position="134"/>
        <end position="156"/>
    </location>
</feature>
<sequence length="275" mass="27909">MRWWRAAATALVAGLALGVLTNLAQGWLPGAWNNLANSGAVWSVAAFVAGAVAAGALPRGFTMYGPGDGAEGREFTSYGPGPFGQGRGSAGTGRGLGPSEHGAGAAGSGPGSLPHGDGITPAGLLRLVPPAPSALPRALLAGLAAELGLVAGYYGFAEFGRGGMGSLFWPLVWVVVACVAGPVFGVAGLWWRRGVARWQRVCGLAALAGVFGMEAAHYAFNLGYAPQAWACLAVFLLVPLLANAVREIFWTLAVAVPFAGLAYVVINLPLQSLSG</sequence>
<dbReference type="RefSeq" id="WP_202609746.1">
    <property type="nucleotide sequence ID" value="NZ_WXEW01000002.1"/>
</dbReference>
<keyword evidence="2" id="KW-1133">Transmembrane helix</keyword>
<gene>
    <name evidence="3" type="ORF">GT755_07300</name>
</gene>
<comment type="caution">
    <text evidence="3">The sequence shown here is derived from an EMBL/GenBank/DDBJ whole genome shotgun (WGS) entry which is preliminary data.</text>
</comment>
<feature type="compositionally biased region" description="Gly residues" evidence="1">
    <location>
        <begin position="81"/>
        <end position="96"/>
    </location>
</feature>
<keyword evidence="2" id="KW-0472">Membrane</keyword>
<evidence type="ECO:0000313" key="3">
    <source>
        <dbReference type="EMBL" id="NAS21491.1"/>
    </source>
</evidence>
<dbReference type="Proteomes" id="UP000479526">
    <property type="component" value="Unassembled WGS sequence"/>
</dbReference>
<name>A0A7C9MVM0_9ACTN</name>
<accession>A0A7C9MVM0</accession>
<keyword evidence="2" id="KW-0812">Transmembrane</keyword>
<keyword evidence="4" id="KW-1185">Reference proteome</keyword>
<protein>
    <submittedName>
        <fullName evidence="3">Uncharacterized protein</fullName>
    </submittedName>
</protein>
<dbReference type="Pfam" id="PF20128">
    <property type="entry name" value="DUF6518"/>
    <property type="match status" value="2"/>
</dbReference>
<organism evidence="3 4">
    <name type="scientific">Herbidospora solisilvae</name>
    <dbReference type="NCBI Taxonomy" id="2696284"/>
    <lineage>
        <taxon>Bacteria</taxon>
        <taxon>Bacillati</taxon>
        <taxon>Actinomycetota</taxon>
        <taxon>Actinomycetes</taxon>
        <taxon>Streptosporangiales</taxon>
        <taxon>Streptosporangiaceae</taxon>
        <taxon>Herbidospora</taxon>
    </lineage>
</organism>
<dbReference type="InterPro" id="IPR045393">
    <property type="entry name" value="DUF6518"/>
</dbReference>
<evidence type="ECO:0000313" key="4">
    <source>
        <dbReference type="Proteomes" id="UP000479526"/>
    </source>
</evidence>
<feature type="transmembrane region" description="Helical" evidence="2">
    <location>
        <begin position="226"/>
        <end position="242"/>
    </location>
</feature>
<dbReference type="EMBL" id="WXEW01000002">
    <property type="protein sequence ID" value="NAS21491.1"/>
    <property type="molecule type" value="Genomic_DNA"/>
</dbReference>
<evidence type="ECO:0000256" key="2">
    <source>
        <dbReference type="SAM" id="Phobius"/>
    </source>
</evidence>
<reference evidence="3 4" key="1">
    <citation type="submission" date="2020-01" db="EMBL/GenBank/DDBJ databases">
        <title>Herbidospora sp. NEAU-GS84 nov., a novel actinomycete isolated from soil.</title>
        <authorList>
            <person name="Han L."/>
        </authorList>
    </citation>
    <scope>NUCLEOTIDE SEQUENCE [LARGE SCALE GENOMIC DNA]</scope>
    <source>
        <strain evidence="3 4">NEAU-GS84</strain>
    </source>
</reference>
<feature type="transmembrane region" description="Helical" evidence="2">
    <location>
        <begin position="36"/>
        <end position="57"/>
    </location>
</feature>
<evidence type="ECO:0000256" key="1">
    <source>
        <dbReference type="SAM" id="MobiDB-lite"/>
    </source>
</evidence>
<feature type="transmembrane region" description="Helical" evidence="2">
    <location>
        <begin position="201"/>
        <end position="220"/>
    </location>
</feature>